<evidence type="ECO:0000256" key="2">
    <source>
        <dbReference type="ARBA" id="ARBA00022448"/>
    </source>
</evidence>
<dbReference type="Gene3D" id="1.20.120.1770">
    <property type="match status" value="1"/>
</dbReference>
<keyword evidence="3 7" id="KW-0812">Transmembrane</keyword>
<dbReference type="PROSITE" id="PS50939">
    <property type="entry name" value="CYTOCHROME_B561"/>
    <property type="match status" value="1"/>
</dbReference>
<feature type="transmembrane region" description="Helical" evidence="7">
    <location>
        <begin position="48"/>
        <end position="70"/>
    </location>
</feature>
<dbReference type="AlphaFoldDB" id="A0AA40EQY6"/>
<evidence type="ECO:0000256" key="5">
    <source>
        <dbReference type="ARBA" id="ARBA00022989"/>
    </source>
</evidence>
<feature type="transmembrane region" description="Helical" evidence="7">
    <location>
        <begin position="21"/>
        <end position="42"/>
    </location>
</feature>
<dbReference type="GO" id="GO:0016020">
    <property type="term" value="C:membrane"/>
    <property type="evidence" value="ECO:0007669"/>
    <property type="project" value="UniProtKB-SubCell"/>
</dbReference>
<sequence length="206" mass="22250">MNPNIIFADLPKVPSLAKAHGIAMGIAFVVLFPLGAFLIRFVRSKHAIWIHAGCQLVGWVLMIAGLATGIKMGKILDRLHNNAHTILGTVVVVALLLQPAFGYLHHLRYVKTQKKNVWTHLHVWYGRVLIVLGIINGGLGLRLARDTPAYSMAGTIVYAVFAGVFGGFFFGLVVYVVMRGRKSNEAGLRSGKVEKLGGGGKNGEGP</sequence>
<feature type="transmembrane region" description="Helical" evidence="7">
    <location>
        <begin position="82"/>
        <end position="104"/>
    </location>
</feature>
<keyword evidence="4" id="KW-0249">Electron transport</keyword>
<reference evidence="9" key="1">
    <citation type="submission" date="2023-06" db="EMBL/GenBank/DDBJ databases">
        <title>Genome-scale phylogeny and comparative genomics of the fungal order Sordariales.</title>
        <authorList>
            <consortium name="Lawrence Berkeley National Laboratory"/>
            <person name="Hensen N."/>
            <person name="Bonometti L."/>
            <person name="Westerberg I."/>
            <person name="Brannstrom I.O."/>
            <person name="Guillou S."/>
            <person name="Cros-Aarteil S."/>
            <person name="Calhoun S."/>
            <person name="Haridas S."/>
            <person name="Kuo A."/>
            <person name="Mondo S."/>
            <person name="Pangilinan J."/>
            <person name="Riley R."/>
            <person name="LaButti K."/>
            <person name="Andreopoulos B."/>
            <person name="Lipzen A."/>
            <person name="Chen C."/>
            <person name="Yanf M."/>
            <person name="Daum C."/>
            <person name="Ng V."/>
            <person name="Clum A."/>
            <person name="Steindorff A."/>
            <person name="Ohm R."/>
            <person name="Martin F."/>
            <person name="Silar P."/>
            <person name="Natvig D."/>
            <person name="Lalanne C."/>
            <person name="Gautier V."/>
            <person name="Ament-velasquez S.L."/>
            <person name="Kruys A."/>
            <person name="Hutchinson M.I."/>
            <person name="Powell A.J."/>
            <person name="Barry K."/>
            <person name="Miller A.N."/>
            <person name="Grigoriev I.V."/>
            <person name="Debuchy R."/>
            <person name="Gladieux P."/>
            <person name="Thoren M.H."/>
            <person name="Johannesson H."/>
        </authorList>
    </citation>
    <scope>NUCLEOTIDE SEQUENCE</scope>
    <source>
        <strain evidence="9">SMH3187-1</strain>
    </source>
</reference>
<comment type="caution">
    <text evidence="9">The sequence shown here is derived from an EMBL/GenBank/DDBJ whole genome shotgun (WGS) entry which is preliminary data.</text>
</comment>
<dbReference type="PANTHER" id="PTHR47797:SF1">
    <property type="entry name" value="CYTOCHROME B561 DOMAIN-CONTAINING PROTEIN-RELATED"/>
    <property type="match status" value="1"/>
</dbReference>
<feature type="domain" description="Cytochrome b561" evidence="8">
    <location>
        <begin position="1"/>
        <end position="181"/>
    </location>
</feature>
<dbReference type="Pfam" id="PF03188">
    <property type="entry name" value="Cytochrom_B561"/>
    <property type="match status" value="1"/>
</dbReference>
<proteinExistence type="predicted"/>
<protein>
    <recommendedName>
        <fullName evidence="8">Cytochrome b561 domain-containing protein</fullName>
    </recommendedName>
</protein>
<evidence type="ECO:0000313" key="10">
    <source>
        <dbReference type="Proteomes" id="UP001172155"/>
    </source>
</evidence>
<evidence type="ECO:0000256" key="7">
    <source>
        <dbReference type="SAM" id="Phobius"/>
    </source>
</evidence>
<name>A0AA40EQY6_9PEZI</name>
<keyword evidence="2" id="KW-0813">Transport</keyword>
<evidence type="ECO:0000256" key="6">
    <source>
        <dbReference type="ARBA" id="ARBA00023136"/>
    </source>
</evidence>
<feature type="transmembrane region" description="Helical" evidence="7">
    <location>
        <begin position="156"/>
        <end position="178"/>
    </location>
</feature>
<dbReference type="Proteomes" id="UP001172155">
    <property type="component" value="Unassembled WGS sequence"/>
</dbReference>
<dbReference type="CDD" id="cd08760">
    <property type="entry name" value="Cyt_b561_FRRS1_like"/>
    <property type="match status" value="1"/>
</dbReference>
<dbReference type="SMART" id="SM00665">
    <property type="entry name" value="B561"/>
    <property type="match status" value="1"/>
</dbReference>
<evidence type="ECO:0000256" key="3">
    <source>
        <dbReference type="ARBA" id="ARBA00022692"/>
    </source>
</evidence>
<keyword evidence="6 7" id="KW-0472">Membrane</keyword>
<comment type="subcellular location">
    <subcellularLocation>
        <location evidence="1">Membrane</location>
    </subcellularLocation>
</comment>
<keyword evidence="5 7" id="KW-1133">Transmembrane helix</keyword>
<evidence type="ECO:0000256" key="4">
    <source>
        <dbReference type="ARBA" id="ARBA00022982"/>
    </source>
</evidence>
<evidence type="ECO:0000313" key="9">
    <source>
        <dbReference type="EMBL" id="KAK0743875.1"/>
    </source>
</evidence>
<dbReference type="InterPro" id="IPR006593">
    <property type="entry name" value="Cyt_b561/ferric_Rdtase_TM"/>
</dbReference>
<feature type="transmembrane region" description="Helical" evidence="7">
    <location>
        <begin position="124"/>
        <end position="144"/>
    </location>
</feature>
<dbReference type="EMBL" id="JAUKUD010000005">
    <property type="protein sequence ID" value="KAK0743875.1"/>
    <property type="molecule type" value="Genomic_DNA"/>
</dbReference>
<keyword evidence="10" id="KW-1185">Reference proteome</keyword>
<evidence type="ECO:0000256" key="1">
    <source>
        <dbReference type="ARBA" id="ARBA00004370"/>
    </source>
</evidence>
<accession>A0AA40EQY6</accession>
<dbReference type="PANTHER" id="PTHR47797">
    <property type="entry name" value="DEHYDROGENASE, PUTATIVE (AFU_ORTHOLOGUE AFUA_8G05805)-RELATED"/>
    <property type="match status" value="1"/>
</dbReference>
<evidence type="ECO:0000259" key="8">
    <source>
        <dbReference type="PROSITE" id="PS50939"/>
    </source>
</evidence>
<gene>
    <name evidence="9" type="ORF">B0T18DRAFT_330213</name>
</gene>
<organism evidence="9 10">
    <name type="scientific">Schizothecium vesticola</name>
    <dbReference type="NCBI Taxonomy" id="314040"/>
    <lineage>
        <taxon>Eukaryota</taxon>
        <taxon>Fungi</taxon>
        <taxon>Dikarya</taxon>
        <taxon>Ascomycota</taxon>
        <taxon>Pezizomycotina</taxon>
        <taxon>Sordariomycetes</taxon>
        <taxon>Sordariomycetidae</taxon>
        <taxon>Sordariales</taxon>
        <taxon>Schizotheciaceae</taxon>
        <taxon>Schizothecium</taxon>
    </lineage>
</organism>